<evidence type="ECO:0000313" key="3">
    <source>
        <dbReference type="Proteomes" id="UP000031967"/>
    </source>
</evidence>
<gene>
    <name evidence="2" type="ORF">SD70_24975</name>
</gene>
<feature type="transmembrane region" description="Helical" evidence="1">
    <location>
        <begin position="42"/>
        <end position="64"/>
    </location>
</feature>
<name>A0ABR5ACH4_9BACL</name>
<accession>A0ABR5ACH4</accession>
<proteinExistence type="predicted"/>
<keyword evidence="1" id="KW-0472">Membrane</keyword>
<evidence type="ECO:0000256" key="1">
    <source>
        <dbReference type="SAM" id="Phobius"/>
    </source>
</evidence>
<dbReference type="Proteomes" id="UP000031967">
    <property type="component" value="Unassembled WGS sequence"/>
</dbReference>
<organism evidence="2 3">
    <name type="scientific">Gordoniibacillus kamchatkensis</name>
    <dbReference type="NCBI Taxonomy" id="1590651"/>
    <lineage>
        <taxon>Bacteria</taxon>
        <taxon>Bacillati</taxon>
        <taxon>Bacillota</taxon>
        <taxon>Bacilli</taxon>
        <taxon>Bacillales</taxon>
        <taxon>Paenibacillaceae</taxon>
        <taxon>Gordoniibacillus</taxon>
    </lineage>
</organism>
<keyword evidence="1" id="KW-0812">Transmembrane</keyword>
<keyword evidence="1" id="KW-1133">Transmembrane helix</keyword>
<feature type="transmembrane region" description="Helical" evidence="1">
    <location>
        <begin position="12"/>
        <end position="36"/>
    </location>
</feature>
<evidence type="ECO:0000313" key="2">
    <source>
        <dbReference type="EMBL" id="KIL38702.1"/>
    </source>
</evidence>
<protein>
    <submittedName>
        <fullName evidence="2">Uncharacterized protein</fullName>
    </submittedName>
</protein>
<reference evidence="2 3" key="1">
    <citation type="submission" date="2014-12" db="EMBL/GenBank/DDBJ databases">
        <title>Draft genome sequence of Paenibacillus kamchatkensis strain B-2647.</title>
        <authorList>
            <person name="Karlyshev A.V."/>
            <person name="Kudryashova E.B."/>
        </authorList>
    </citation>
    <scope>NUCLEOTIDE SEQUENCE [LARGE SCALE GENOMIC DNA]</scope>
    <source>
        <strain evidence="2 3">VKM B-2647</strain>
    </source>
</reference>
<comment type="caution">
    <text evidence="2">The sequence shown here is derived from an EMBL/GenBank/DDBJ whole genome shotgun (WGS) entry which is preliminary data.</text>
</comment>
<dbReference type="RefSeq" id="WP_041050688.1">
    <property type="nucleotide sequence ID" value="NZ_JXAK01000054.1"/>
</dbReference>
<keyword evidence="3" id="KW-1185">Reference proteome</keyword>
<dbReference type="EMBL" id="JXAK01000054">
    <property type="protein sequence ID" value="KIL38702.1"/>
    <property type="molecule type" value="Genomic_DNA"/>
</dbReference>
<sequence length="106" mass="12385">MKVVGKFLFNSLMWLCEQILVSIFVVPMFAMMYAVSRTQSDVFAWLLKKMFLSFLTSGIFLMIVDSCVNENKELNEQWDEYKLRHSSISSMSLDEIKENLTDFSFA</sequence>